<gene>
    <name evidence="9" type="ORF">EV668_0798</name>
</gene>
<comment type="catalytic activity">
    <reaction evidence="6 8">
        <text>a 2'-deoxyadenosine in DNA + S-adenosyl-L-methionine = an N(6)-methyl-2'-deoxyadenosine in DNA + S-adenosyl-L-homocysteine + H(+)</text>
        <dbReference type="Rhea" id="RHEA:15197"/>
        <dbReference type="Rhea" id="RHEA-COMP:12418"/>
        <dbReference type="Rhea" id="RHEA-COMP:12419"/>
        <dbReference type="ChEBI" id="CHEBI:15378"/>
        <dbReference type="ChEBI" id="CHEBI:57856"/>
        <dbReference type="ChEBI" id="CHEBI:59789"/>
        <dbReference type="ChEBI" id="CHEBI:90615"/>
        <dbReference type="ChEBI" id="CHEBI:90616"/>
        <dbReference type="EC" id="2.1.1.72"/>
    </reaction>
</comment>
<keyword evidence="5 8" id="KW-0949">S-adenosyl-L-methionine</keyword>
<feature type="binding site" evidence="7">
    <location>
        <position position="216"/>
    </location>
    <ligand>
        <name>S-adenosyl-L-methionine</name>
        <dbReference type="ChEBI" id="CHEBI:59789"/>
    </ligand>
</feature>
<evidence type="ECO:0000256" key="2">
    <source>
        <dbReference type="ARBA" id="ARBA00011900"/>
    </source>
</evidence>
<feature type="binding site" evidence="7">
    <location>
        <position position="48"/>
    </location>
    <ligand>
        <name>S-adenosyl-L-methionine</name>
        <dbReference type="ChEBI" id="CHEBI:59789"/>
    </ligand>
</feature>
<dbReference type="EMBL" id="SNZR01000011">
    <property type="protein sequence ID" value="TDR93534.1"/>
    <property type="molecule type" value="Genomic_DNA"/>
</dbReference>
<dbReference type="Proteomes" id="UP000295122">
    <property type="component" value="Unassembled WGS sequence"/>
</dbReference>
<evidence type="ECO:0000256" key="5">
    <source>
        <dbReference type="ARBA" id="ARBA00022691"/>
    </source>
</evidence>
<feature type="binding site" evidence="7">
    <location>
        <position position="52"/>
    </location>
    <ligand>
        <name>S-adenosyl-L-methionine</name>
        <dbReference type="ChEBI" id="CHEBI:59789"/>
    </ligand>
</feature>
<evidence type="ECO:0000313" key="10">
    <source>
        <dbReference type="Proteomes" id="UP000295122"/>
    </source>
</evidence>
<dbReference type="SUPFAM" id="SSF53335">
    <property type="entry name" value="S-adenosyl-L-methionine-dependent methyltransferases"/>
    <property type="match status" value="1"/>
</dbReference>
<evidence type="ECO:0000256" key="3">
    <source>
        <dbReference type="ARBA" id="ARBA00022603"/>
    </source>
</evidence>
<dbReference type="Pfam" id="PF02086">
    <property type="entry name" value="MethyltransfD12"/>
    <property type="match status" value="1"/>
</dbReference>
<evidence type="ECO:0000256" key="6">
    <source>
        <dbReference type="ARBA" id="ARBA00047942"/>
    </source>
</evidence>
<evidence type="ECO:0000256" key="4">
    <source>
        <dbReference type="ARBA" id="ARBA00022679"/>
    </source>
</evidence>
<dbReference type="InterPro" id="IPR012263">
    <property type="entry name" value="M_m6A_EcoRV"/>
</dbReference>
<dbReference type="PANTHER" id="PTHR30481:SF3">
    <property type="entry name" value="DNA ADENINE METHYLASE"/>
    <property type="match status" value="1"/>
</dbReference>
<dbReference type="Gene3D" id="3.40.50.150">
    <property type="entry name" value="Vaccinia Virus protein VP39"/>
    <property type="match status" value="1"/>
</dbReference>
<dbReference type="PIRSF" id="PIRSF000398">
    <property type="entry name" value="M_m6A_EcoRV"/>
    <property type="match status" value="1"/>
</dbReference>
<keyword evidence="10" id="KW-1185">Reference proteome</keyword>
<dbReference type="GO" id="GO:0032259">
    <property type="term" value="P:methylation"/>
    <property type="evidence" value="ECO:0007669"/>
    <property type="project" value="UniProtKB-KW"/>
</dbReference>
<dbReference type="AlphaFoldDB" id="A0A4R7C4T6"/>
<evidence type="ECO:0000256" key="7">
    <source>
        <dbReference type="PIRSR" id="PIRSR000398-1"/>
    </source>
</evidence>
<organism evidence="9 10">
    <name type="scientific">Enterovirga rhinocerotis</name>
    <dbReference type="NCBI Taxonomy" id="1339210"/>
    <lineage>
        <taxon>Bacteria</taxon>
        <taxon>Pseudomonadati</taxon>
        <taxon>Pseudomonadota</taxon>
        <taxon>Alphaproteobacteria</taxon>
        <taxon>Hyphomicrobiales</taxon>
        <taxon>Methylobacteriaceae</taxon>
        <taxon>Enterovirga</taxon>
    </lineage>
</organism>
<dbReference type="PROSITE" id="PS00092">
    <property type="entry name" value="N6_MTASE"/>
    <property type="match status" value="1"/>
</dbReference>
<dbReference type="GO" id="GO:0043565">
    <property type="term" value="F:sequence-specific DNA binding"/>
    <property type="evidence" value="ECO:0007669"/>
    <property type="project" value="TreeGrafter"/>
</dbReference>
<dbReference type="InterPro" id="IPR012327">
    <property type="entry name" value="MeTrfase_D12"/>
</dbReference>
<accession>A0A4R7C4T6</accession>
<dbReference type="EC" id="2.1.1.72" evidence="2 8"/>
<evidence type="ECO:0000256" key="8">
    <source>
        <dbReference type="RuleBase" id="RU361257"/>
    </source>
</evidence>
<evidence type="ECO:0000313" key="9">
    <source>
        <dbReference type="EMBL" id="TDR93534.1"/>
    </source>
</evidence>
<evidence type="ECO:0000256" key="1">
    <source>
        <dbReference type="ARBA" id="ARBA00006594"/>
    </source>
</evidence>
<comment type="similarity">
    <text evidence="1 8">Belongs to the N(4)/N(6)-methyltransferase family.</text>
</comment>
<reference evidence="9 10" key="1">
    <citation type="submission" date="2019-03" db="EMBL/GenBank/DDBJ databases">
        <title>Genomic Encyclopedia of Type Strains, Phase IV (KMG-IV): sequencing the most valuable type-strain genomes for metagenomic binning, comparative biology and taxonomic classification.</title>
        <authorList>
            <person name="Goeker M."/>
        </authorList>
    </citation>
    <scope>NUCLEOTIDE SEQUENCE [LARGE SCALE GENOMIC DNA]</scope>
    <source>
        <strain evidence="9 10">DSM 25903</strain>
    </source>
</reference>
<dbReference type="GO" id="GO:0009007">
    <property type="term" value="F:site-specific DNA-methyltransferase (adenine-specific) activity"/>
    <property type="evidence" value="ECO:0007669"/>
    <property type="project" value="UniProtKB-UniRule"/>
</dbReference>
<keyword evidence="4 8" id="KW-0808">Transferase</keyword>
<dbReference type="GO" id="GO:0006298">
    <property type="term" value="P:mismatch repair"/>
    <property type="evidence" value="ECO:0007669"/>
    <property type="project" value="TreeGrafter"/>
</dbReference>
<proteinExistence type="inferred from homology"/>
<comment type="caution">
    <text evidence="9">The sequence shown here is derived from an EMBL/GenBank/DDBJ whole genome shotgun (WGS) entry which is preliminary data.</text>
</comment>
<protein>
    <recommendedName>
        <fullName evidence="2 8">Site-specific DNA-methyltransferase (adenine-specific)</fullName>
        <ecNumber evidence="2 8">2.1.1.72</ecNumber>
    </recommendedName>
</protein>
<dbReference type="GO" id="GO:0009307">
    <property type="term" value="P:DNA restriction-modification system"/>
    <property type="evidence" value="ECO:0007669"/>
    <property type="project" value="InterPro"/>
</dbReference>
<dbReference type="InterPro" id="IPR002052">
    <property type="entry name" value="DNA_methylase_N6_adenine_CS"/>
</dbReference>
<dbReference type="NCBIfam" id="TIGR00571">
    <property type="entry name" value="dam"/>
    <property type="match status" value="1"/>
</dbReference>
<dbReference type="Gene3D" id="1.10.1020.10">
    <property type="entry name" value="Adenine-specific Methyltransferase, Domain 2"/>
    <property type="match status" value="1"/>
</dbReference>
<dbReference type="GO" id="GO:1904047">
    <property type="term" value="F:S-adenosyl-L-methionine binding"/>
    <property type="evidence" value="ECO:0007669"/>
    <property type="project" value="TreeGrafter"/>
</dbReference>
<keyword evidence="3 8" id="KW-0489">Methyltransferase</keyword>
<feature type="binding site" evidence="7">
    <location>
        <position position="93"/>
    </location>
    <ligand>
        <name>S-adenosyl-L-methionine</name>
        <dbReference type="ChEBI" id="CHEBI:59789"/>
    </ligand>
</feature>
<dbReference type="PRINTS" id="PR00505">
    <property type="entry name" value="D12N6MTFRASE"/>
</dbReference>
<dbReference type="PANTHER" id="PTHR30481">
    <property type="entry name" value="DNA ADENINE METHYLASE"/>
    <property type="match status" value="1"/>
</dbReference>
<dbReference type="InterPro" id="IPR023095">
    <property type="entry name" value="Ade_MeTrfase_dom_2"/>
</dbReference>
<dbReference type="InterPro" id="IPR029063">
    <property type="entry name" value="SAM-dependent_MTases_sf"/>
</dbReference>
<sequence length="311" mass="35145">MRREAGEFVYKGRAAGAAHIVRSRLIGIMSQRLGECRARMTIAPFLKWAGGKRWLVPKLRGVVPRNFGLYIEPFLGSGAAFFALKPDRAILSDVNPWLIDTYRAVRDNPDQVKQALSRHHDLHSREYYYQVRDASFDDRAQRAAQLLYLNRTCWNALFRVNRDGKFNVPIGTKTKVIGADDDFDIWANALQFAEIVRQDFQVTISNANYGDFIFADPPYVTTHSTNGFIKYNENLFSWDDQIRLADACAAAARRGATAVISNASHESVVALYEERGASIEFVDRHSVIASAGSKRRVVTELLAIMRPMLCH</sequence>
<name>A0A4R7C4T6_9HYPH</name>